<dbReference type="NCBIfam" id="TIGR01617">
    <property type="entry name" value="arsC_related"/>
    <property type="match status" value="1"/>
</dbReference>
<dbReference type="InterPro" id="IPR006660">
    <property type="entry name" value="Arsenate_reductase-like"/>
</dbReference>
<dbReference type="Proteomes" id="UP000823889">
    <property type="component" value="Unassembled WGS sequence"/>
</dbReference>
<dbReference type="SUPFAM" id="SSF52833">
    <property type="entry name" value="Thioredoxin-like"/>
    <property type="match status" value="1"/>
</dbReference>
<organism evidence="3 4">
    <name type="scientific">Candidatus Paenalcaligenes intestinipullorum</name>
    <dbReference type="NCBI Taxonomy" id="2838718"/>
    <lineage>
        <taxon>Bacteria</taxon>
        <taxon>Pseudomonadati</taxon>
        <taxon>Pseudomonadota</taxon>
        <taxon>Betaproteobacteria</taxon>
        <taxon>Burkholderiales</taxon>
        <taxon>Alcaligenaceae</taxon>
        <taxon>Paenalcaligenes</taxon>
    </lineage>
</organism>
<dbReference type="EMBL" id="DWUQ01000097">
    <property type="protein sequence ID" value="HJD44339.1"/>
    <property type="molecule type" value="Genomic_DNA"/>
</dbReference>
<evidence type="ECO:0000313" key="4">
    <source>
        <dbReference type="Proteomes" id="UP000823889"/>
    </source>
</evidence>
<dbReference type="InterPro" id="IPR036249">
    <property type="entry name" value="Thioredoxin-like_sf"/>
</dbReference>
<sequence length="118" mass="13423">MTMLTIYGLKNCSTCKKLLSWLDDQAVGYEFIDYRAQPIASEHLVAWAQVLGGWHKLVNRASTTWRNLDDRQKQPNADSEWLALIADYPALVRRPVIVKADGRVMVGFKEAAVREFLA</sequence>
<dbReference type="PANTHER" id="PTHR30041:SF8">
    <property type="entry name" value="PROTEIN YFFB"/>
    <property type="match status" value="1"/>
</dbReference>
<evidence type="ECO:0000256" key="1">
    <source>
        <dbReference type="ARBA" id="ARBA00007198"/>
    </source>
</evidence>
<dbReference type="Gene3D" id="3.40.30.10">
    <property type="entry name" value="Glutaredoxin"/>
    <property type="match status" value="1"/>
</dbReference>
<name>A0A9D2RHZ7_9BURK</name>
<dbReference type="PROSITE" id="PS51353">
    <property type="entry name" value="ARSC"/>
    <property type="match status" value="1"/>
</dbReference>
<reference evidence="3" key="1">
    <citation type="journal article" date="2021" name="PeerJ">
        <title>Extensive microbial diversity within the chicken gut microbiome revealed by metagenomics and culture.</title>
        <authorList>
            <person name="Gilroy R."/>
            <person name="Ravi A."/>
            <person name="Getino M."/>
            <person name="Pursley I."/>
            <person name="Horton D.L."/>
            <person name="Alikhan N.F."/>
            <person name="Baker D."/>
            <person name="Gharbi K."/>
            <person name="Hall N."/>
            <person name="Watson M."/>
            <person name="Adriaenssens E.M."/>
            <person name="Foster-Nyarko E."/>
            <person name="Jarju S."/>
            <person name="Secka A."/>
            <person name="Antonio M."/>
            <person name="Oren A."/>
            <person name="Chaudhuri R.R."/>
            <person name="La Ragione R."/>
            <person name="Hildebrand F."/>
            <person name="Pallen M.J."/>
        </authorList>
    </citation>
    <scope>NUCLEOTIDE SEQUENCE</scope>
    <source>
        <strain evidence="3">9264</strain>
    </source>
</reference>
<proteinExistence type="inferred from homology"/>
<dbReference type="InterPro" id="IPR006504">
    <property type="entry name" value="Tscrpt_reg_Spx/MgsR"/>
</dbReference>
<dbReference type="PANTHER" id="PTHR30041">
    <property type="entry name" value="ARSENATE REDUCTASE"/>
    <property type="match status" value="1"/>
</dbReference>
<evidence type="ECO:0000313" key="3">
    <source>
        <dbReference type="EMBL" id="HJD44339.1"/>
    </source>
</evidence>
<accession>A0A9D2RHZ7</accession>
<comment type="caution">
    <text evidence="3">The sequence shown here is derived from an EMBL/GenBank/DDBJ whole genome shotgun (WGS) entry which is preliminary data.</text>
</comment>
<gene>
    <name evidence="3" type="ORF">H9906_04830</name>
</gene>
<dbReference type="Pfam" id="PF03960">
    <property type="entry name" value="ArsC"/>
    <property type="match status" value="1"/>
</dbReference>
<protein>
    <submittedName>
        <fullName evidence="3">Spx/MgsR family RNA polymerase-binding regulatory protein</fullName>
    </submittedName>
</protein>
<comment type="similarity">
    <text evidence="1 2">Belongs to the ArsC family.</text>
</comment>
<evidence type="ECO:0000256" key="2">
    <source>
        <dbReference type="PROSITE-ProRule" id="PRU01282"/>
    </source>
</evidence>
<dbReference type="AlphaFoldDB" id="A0A9D2RHZ7"/>
<reference evidence="3" key="2">
    <citation type="submission" date="2021-04" db="EMBL/GenBank/DDBJ databases">
        <authorList>
            <person name="Gilroy R."/>
        </authorList>
    </citation>
    <scope>NUCLEOTIDE SEQUENCE</scope>
    <source>
        <strain evidence="3">9264</strain>
    </source>
</reference>